<comment type="caution">
    <text evidence="5">The sequence shown here is derived from an EMBL/GenBank/DDBJ whole genome shotgun (WGS) entry which is preliminary data.</text>
</comment>
<dbReference type="OrthoDB" id="9784896at2"/>
<evidence type="ECO:0000313" key="6">
    <source>
        <dbReference type="Proteomes" id="UP000256478"/>
    </source>
</evidence>
<feature type="signal peptide" evidence="4">
    <location>
        <begin position="1"/>
        <end position="22"/>
    </location>
</feature>
<dbReference type="PANTHER" id="PTHR35891">
    <property type="entry name" value="THIOL:DISULFIDE INTERCHANGE PROTEIN DSBA"/>
    <property type="match status" value="1"/>
</dbReference>
<comment type="similarity">
    <text evidence="2">Belongs to the thioredoxin family.</text>
</comment>
<keyword evidence="2" id="KW-1015">Disulfide bond</keyword>
<gene>
    <name evidence="5" type="ORF">DXX93_16395</name>
</gene>
<name>A0A3E0TVL4_9GAMM</name>
<organism evidence="5 6">
    <name type="scientific">Thalassotalea euphylliae</name>
    <dbReference type="NCBI Taxonomy" id="1655234"/>
    <lineage>
        <taxon>Bacteria</taxon>
        <taxon>Pseudomonadati</taxon>
        <taxon>Pseudomonadota</taxon>
        <taxon>Gammaproteobacteria</taxon>
        <taxon>Alteromonadales</taxon>
        <taxon>Colwelliaceae</taxon>
        <taxon>Thalassotalea</taxon>
    </lineage>
</organism>
<dbReference type="PANTHER" id="PTHR35891:SF2">
    <property type="entry name" value="THIOL:DISULFIDE INTERCHANGE PROTEIN DSBA"/>
    <property type="match status" value="1"/>
</dbReference>
<sequence>MPWKLFVLIGAMLFAMPLAVNASDFVEGRHYRVLDLPKSKQQEVREYFSFYCKQCYSQQAFMQDLLARLPRRANHIKNHVAGQPNRAIAVENLLTTAVLIADKMRMRDQVVDAIFKHIHENNQDFESVEDVRNLFISVGGNEFMFDSSIGSYSIEMQLAEMQKSAKALKAQGEANIPNLIINGRYKPLASHITNIDEYKRLIYFLLRK</sequence>
<dbReference type="Proteomes" id="UP000256478">
    <property type="component" value="Unassembled WGS sequence"/>
</dbReference>
<dbReference type="GO" id="GO:0042597">
    <property type="term" value="C:periplasmic space"/>
    <property type="evidence" value="ECO:0007669"/>
    <property type="project" value="UniProtKB-SubCell"/>
</dbReference>
<dbReference type="RefSeq" id="WP_116009048.1">
    <property type="nucleotide sequence ID" value="NZ_QUOU01000001.1"/>
</dbReference>
<dbReference type="EMBL" id="QUOU01000001">
    <property type="protein sequence ID" value="REL27985.1"/>
    <property type="molecule type" value="Genomic_DNA"/>
</dbReference>
<dbReference type="AlphaFoldDB" id="A0A3E0TVL4"/>
<keyword evidence="2" id="KW-0574">Periplasm</keyword>
<dbReference type="PIRSF" id="PIRSF001488">
    <property type="entry name" value="Tdi_protein"/>
    <property type="match status" value="1"/>
</dbReference>
<feature type="chain" id="PRO_5017549147" description="Thiol:disulfide interchange protein" evidence="4">
    <location>
        <begin position="23"/>
        <end position="208"/>
    </location>
</feature>
<dbReference type="InterPro" id="IPR023205">
    <property type="entry name" value="DsbA/DsbL"/>
</dbReference>
<reference evidence="5 6" key="1">
    <citation type="submission" date="2018-08" db="EMBL/GenBank/DDBJ databases">
        <title>Thalassotalea euphylliae genome.</title>
        <authorList>
            <person name="Summers S."/>
            <person name="Rice S.A."/>
            <person name="Freckelton M.L."/>
            <person name="Nedved B.T."/>
            <person name="Hadfield M.G."/>
        </authorList>
    </citation>
    <scope>NUCLEOTIDE SEQUENCE [LARGE SCALE GENOMIC DNA]</scope>
    <source>
        <strain evidence="5 6">H1</strain>
    </source>
</reference>
<feature type="disulfide bond" description="Redox-active" evidence="3">
    <location>
        <begin position="52"/>
        <end position="55"/>
    </location>
</feature>
<evidence type="ECO:0000256" key="2">
    <source>
        <dbReference type="PIRNR" id="PIRNR001488"/>
    </source>
</evidence>
<dbReference type="Gene3D" id="3.40.30.10">
    <property type="entry name" value="Glutaredoxin"/>
    <property type="match status" value="1"/>
</dbReference>
<keyword evidence="1 4" id="KW-0732">Signal</keyword>
<evidence type="ECO:0000256" key="3">
    <source>
        <dbReference type="PIRSR" id="PIRSR001488-1"/>
    </source>
</evidence>
<evidence type="ECO:0000313" key="5">
    <source>
        <dbReference type="EMBL" id="REL27985.1"/>
    </source>
</evidence>
<evidence type="ECO:0000256" key="1">
    <source>
        <dbReference type="ARBA" id="ARBA00022729"/>
    </source>
</evidence>
<dbReference type="InterPro" id="IPR050824">
    <property type="entry name" value="Thiol_disulfide_DsbA"/>
</dbReference>
<proteinExistence type="inferred from homology"/>
<comment type="subcellular location">
    <subcellularLocation>
        <location evidence="2">Periplasm</location>
    </subcellularLocation>
</comment>
<protein>
    <recommendedName>
        <fullName evidence="2">Thiol:disulfide interchange protein</fullName>
    </recommendedName>
</protein>
<dbReference type="InterPro" id="IPR036249">
    <property type="entry name" value="Thioredoxin-like_sf"/>
</dbReference>
<accession>A0A3E0TVL4</accession>
<evidence type="ECO:0000256" key="4">
    <source>
        <dbReference type="SAM" id="SignalP"/>
    </source>
</evidence>
<dbReference type="SUPFAM" id="SSF52833">
    <property type="entry name" value="Thioredoxin-like"/>
    <property type="match status" value="1"/>
</dbReference>